<name>A0A2Z6M8M0_TRISU</name>
<sequence length="89" mass="10433">MRNFDYAMILFEFVKYLEFLYNHESTPERFVHLIPNYPKLTEADKQVLNVLHSPQGVGTCHIVSFLIGQKGGHEGLAFIRKDQHNYKDH</sequence>
<evidence type="ECO:0000313" key="1">
    <source>
        <dbReference type="EMBL" id="GAU28834.1"/>
    </source>
</evidence>
<dbReference type="EMBL" id="DF973381">
    <property type="protein sequence ID" value="GAU28834.1"/>
    <property type="molecule type" value="Genomic_DNA"/>
</dbReference>
<dbReference type="Proteomes" id="UP000242715">
    <property type="component" value="Unassembled WGS sequence"/>
</dbReference>
<protein>
    <submittedName>
        <fullName evidence="1">Uncharacterized protein</fullName>
    </submittedName>
</protein>
<accession>A0A2Z6M8M0</accession>
<reference evidence="2" key="1">
    <citation type="journal article" date="2017" name="Front. Plant Sci.">
        <title>Climate Clever Clovers: New Paradigm to Reduce the Environmental Footprint of Ruminants by Breeding Low Methanogenic Forages Utilizing Haplotype Variation.</title>
        <authorList>
            <person name="Kaur P."/>
            <person name="Appels R."/>
            <person name="Bayer P.E."/>
            <person name="Keeble-Gagnere G."/>
            <person name="Wang J."/>
            <person name="Hirakawa H."/>
            <person name="Shirasawa K."/>
            <person name="Vercoe P."/>
            <person name="Stefanova K."/>
            <person name="Durmic Z."/>
            <person name="Nichols P."/>
            <person name="Revell C."/>
            <person name="Isobe S.N."/>
            <person name="Edwards D."/>
            <person name="Erskine W."/>
        </authorList>
    </citation>
    <scope>NUCLEOTIDE SEQUENCE [LARGE SCALE GENOMIC DNA]</scope>
    <source>
        <strain evidence="2">cv. Daliak</strain>
    </source>
</reference>
<gene>
    <name evidence="1" type="ORF">TSUD_21710</name>
</gene>
<evidence type="ECO:0000313" key="2">
    <source>
        <dbReference type="Proteomes" id="UP000242715"/>
    </source>
</evidence>
<keyword evidence="2" id="KW-1185">Reference proteome</keyword>
<organism evidence="1 2">
    <name type="scientific">Trifolium subterraneum</name>
    <name type="common">Subterranean clover</name>
    <dbReference type="NCBI Taxonomy" id="3900"/>
    <lineage>
        <taxon>Eukaryota</taxon>
        <taxon>Viridiplantae</taxon>
        <taxon>Streptophyta</taxon>
        <taxon>Embryophyta</taxon>
        <taxon>Tracheophyta</taxon>
        <taxon>Spermatophyta</taxon>
        <taxon>Magnoliopsida</taxon>
        <taxon>eudicotyledons</taxon>
        <taxon>Gunneridae</taxon>
        <taxon>Pentapetalae</taxon>
        <taxon>rosids</taxon>
        <taxon>fabids</taxon>
        <taxon>Fabales</taxon>
        <taxon>Fabaceae</taxon>
        <taxon>Papilionoideae</taxon>
        <taxon>50 kb inversion clade</taxon>
        <taxon>NPAAA clade</taxon>
        <taxon>Hologalegina</taxon>
        <taxon>IRL clade</taxon>
        <taxon>Trifolieae</taxon>
        <taxon>Trifolium</taxon>
    </lineage>
</organism>
<dbReference type="AlphaFoldDB" id="A0A2Z6M8M0"/>
<proteinExistence type="predicted"/>